<feature type="domain" description="Integrin alpha third immunoglobulin-like" evidence="17">
    <location>
        <begin position="767"/>
        <end position="990"/>
    </location>
</feature>
<keyword evidence="10 13" id="KW-0675">Receptor</keyword>
<feature type="repeat" description="FG-GAP" evidence="12">
    <location>
        <begin position="417"/>
        <end position="480"/>
    </location>
</feature>
<feature type="compositionally biased region" description="Polar residues" evidence="14">
    <location>
        <begin position="901"/>
        <end position="910"/>
    </location>
</feature>
<evidence type="ECO:0000256" key="2">
    <source>
        <dbReference type="ARBA" id="ARBA00008054"/>
    </source>
</evidence>
<dbReference type="InterPro" id="IPR048285">
    <property type="entry name" value="Integrin_alpha_Ig-like_2"/>
</dbReference>
<keyword evidence="11" id="KW-0325">Glycoprotein</keyword>
<dbReference type="PROSITE" id="PS51470">
    <property type="entry name" value="FG_GAP"/>
    <property type="match status" value="4"/>
</dbReference>
<evidence type="ECO:0000256" key="14">
    <source>
        <dbReference type="SAM" id="MobiDB-lite"/>
    </source>
</evidence>
<comment type="subcellular location">
    <subcellularLocation>
        <location evidence="1 13">Membrane</location>
        <topology evidence="1 13">Single-pass type I membrane protein</topology>
    </subcellularLocation>
</comment>
<dbReference type="InterPro" id="IPR013519">
    <property type="entry name" value="Int_alpha_beta-p"/>
</dbReference>
<sequence length="1056" mass="119082">MFRPNLCKIKIGVLNSVSQQIFAVFFLMLIKWTWSFNVDLETVLIHQAQPKSHFGFSVSLHRTQGKSWLLIGAPTAQTSQPGVTRGGAVYKCDTDRANYCEQILFDKSGSVEKLHGNTNEYLENKTNQWFGATLYSAGENGPIVACAPRYALSSSEFRRRSPVGTCWKARGSFSGFEEYSPCRNMTLRYYRQESCQAGFSAVVTKDGQWLYVGAVGSWYWQGQVFSQNLFDKQFLYSTPEGPPEEDDSYLGFSTAVGEFTGDNIVDLAIGMPRGYKLKGKVVFLTTFLRNLLNLTGDQLGSYFGYAICVADVNGDRLDDVMVGAPLYANFDSENSYEEGRVYIFYQNSEHQMVNKSYLDGTYSRGRFGQALTSLGDINKDGFQDFAVGAPYAGNKERGVVYIYHGSRGIMKSTKPSQVITAESVGDPGLSTFGFSLSGGMDMDENSYPDLLVGAYDSNRAIFFRSRPVVNLFANLEIDPNTINLDEKGCSLSDRTEVSCVVITVCLQYSGIGVPSYLRIKLKTQLDVDLQQNPRVFFLEREKINRNVYDIFIRKESKSCKNVYAYIEDQIRDKLTPITVEVTVDLLYSEPYRKVLKPILNKALPQQLTRQVSIQKNCGKDNVCIPDLSVELSLNMEEYFIGSKKRIELSVNVTNRGEDAFETMLYLEIPQEVNYVNINRTNTNEPMSCSPFFRTSGNSILICDVGNPFPAGNELIFTVLLEPAQVAPNIQELNFNATVNSTNPEPNSTLTDNYGVIKLPATFKIKMIVHGISFPESVTYNKSTILPDDQIKTESDIGPEVLHVYEIINKGPSTIQEAKIDIIWPAYTLYRKHLLYLLDNPKVRGKARCQDVPDINILSLQKERKKNGNREELMARTFTKNTINTTSTEEGNLLRRNKRQEQAQNSSLDETNSGTKLYTRIYCTIFNLNENDQVVVTIRSRLWMATVEKMGLSQVQVSSKLIARITALPYDDLDVDRIPQKDFMVTTKVYPDIVKEHGVFLWWIIVATAGGILLLALLVWGLVKVGFFKRRRPPDKQLLHSLDDVNGYTFNCRDEAL</sequence>
<dbReference type="Gene3D" id="2.60.40.1530">
    <property type="entry name" value="ntegrin, alpha v. Chain A, domain 4"/>
    <property type="match status" value="1"/>
</dbReference>
<evidence type="ECO:0000259" key="15">
    <source>
        <dbReference type="Pfam" id="PF08441"/>
    </source>
</evidence>
<dbReference type="Pfam" id="PF20805">
    <property type="entry name" value="Integrin_A_Ig_2"/>
    <property type="match status" value="1"/>
</dbReference>
<dbReference type="InterPro" id="IPR013649">
    <property type="entry name" value="Integrin_alpha_Ig-like_1"/>
</dbReference>
<organism evidence="18 19">
    <name type="scientific">Limulus polyphemus</name>
    <name type="common">Atlantic horseshoe crab</name>
    <dbReference type="NCBI Taxonomy" id="6850"/>
    <lineage>
        <taxon>Eukaryota</taxon>
        <taxon>Metazoa</taxon>
        <taxon>Ecdysozoa</taxon>
        <taxon>Arthropoda</taxon>
        <taxon>Chelicerata</taxon>
        <taxon>Merostomata</taxon>
        <taxon>Xiphosura</taxon>
        <taxon>Limulidae</taxon>
        <taxon>Limulus</taxon>
    </lineage>
</organism>
<keyword evidence="7 13" id="KW-1133">Transmembrane helix</keyword>
<proteinExistence type="inferred from homology"/>
<evidence type="ECO:0000313" key="19">
    <source>
        <dbReference type="RefSeq" id="XP_022250303.1"/>
    </source>
</evidence>
<keyword evidence="4" id="KW-0732">Signal</keyword>
<evidence type="ECO:0000256" key="5">
    <source>
        <dbReference type="ARBA" id="ARBA00022737"/>
    </source>
</evidence>
<feature type="transmembrane region" description="Helical" evidence="13">
    <location>
        <begin position="999"/>
        <end position="1022"/>
    </location>
</feature>
<evidence type="ECO:0000256" key="10">
    <source>
        <dbReference type="ARBA" id="ARBA00023170"/>
    </source>
</evidence>
<dbReference type="SUPFAM" id="SSF69318">
    <property type="entry name" value="Integrin alpha N-terminal domain"/>
    <property type="match status" value="1"/>
</dbReference>
<feature type="repeat" description="FG-GAP" evidence="12">
    <location>
        <begin position="289"/>
        <end position="353"/>
    </location>
</feature>
<dbReference type="Gene3D" id="1.20.5.930">
    <property type="entry name" value="Bicelle-embedded integrin alpha(iib) transmembrane segment"/>
    <property type="match status" value="1"/>
</dbReference>
<keyword evidence="6 13" id="KW-0130">Cell adhesion</keyword>
<keyword evidence="9 13" id="KW-0472">Membrane</keyword>
<dbReference type="InterPro" id="IPR048286">
    <property type="entry name" value="Integrin_alpha_Ig-like_3"/>
</dbReference>
<dbReference type="PANTHER" id="PTHR23220:SF133">
    <property type="entry name" value="INTEGRIN ALPHA-PS2"/>
    <property type="match status" value="1"/>
</dbReference>
<comment type="similarity">
    <text evidence="2 13">Belongs to the integrin alpha chain family.</text>
</comment>
<dbReference type="Gene3D" id="2.60.40.1460">
    <property type="entry name" value="Integrin domains. Chain A, domain 2"/>
    <property type="match status" value="1"/>
</dbReference>
<dbReference type="RefSeq" id="XP_022250303.1">
    <property type="nucleotide sequence ID" value="XM_022394595.1"/>
</dbReference>
<dbReference type="Gene3D" id="2.60.40.1510">
    <property type="entry name" value="ntegrin, alpha v. Chain A, domain 3"/>
    <property type="match status" value="1"/>
</dbReference>
<dbReference type="Proteomes" id="UP000694941">
    <property type="component" value="Unplaced"/>
</dbReference>
<dbReference type="Gene3D" id="2.130.10.130">
    <property type="entry name" value="Integrin alpha, N-terminal"/>
    <property type="match status" value="1"/>
</dbReference>
<reference evidence="19" key="1">
    <citation type="submission" date="2025-08" db="UniProtKB">
        <authorList>
            <consortium name="RefSeq"/>
        </authorList>
    </citation>
    <scope>IDENTIFICATION</scope>
    <source>
        <tissue evidence="19">Muscle</tissue>
    </source>
</reference>
<dbReference type="Pfam" id="PF08441">
    <property type="entry name" value="Integrin_A_Ig_1"/>
    <property type="match status" value="1"/>
</dbReference>
<evidence type="ECO:0000256" key="8">
    <source>
        <dbReference type="ARBA" id="ARBA00023037"/>
    </source>
</evidence>
<protein>
    <submittedName>
        <fullName evidence="19">Integrin alpha-PS2-like</fullName>
    </submittedName>
</protein>
<dbReference type="PRINTS" id="PR01185">
    <property type="entry name" value="INTEGRINA"/>
</dbReference>
<evidence type="ECO:0000259" key="16">
    <source>
        <dbReference type="Pfam" id="PF20805"/>
    </source>
</evidence>
<evidence type="ECO:0000256" key="9">
    <source>
        <dbReference type="ARBA" id="ARBA00023136"/>
    </source>
</evidence>
<dbReference type="PANTHER" id="PTHR23220">
    <property type="entry name" value="INTEGRIN ALPHA"/>
    <property type="match status" value="1"/>
</dbReference>
<dbReference type="GeneID" id="106466083"/>
<dbReference type="InterPro" id="IPR032695">
    <property type="entry name" value="Integrin_dom_sf"/>
</dbReference>
<evidence type="ECO:0000256" key="6">
    <source>
        <dbReference type="ARBA" id="ARBA00022889"/>
    </source>
</evidence>
<keyword evidence="18" id="KW-1185">Reference proteome</keyword>
<dbReference type="Pfam" id="PF20806">
    <property type="entry name" value="Integrin_A_Ig_3"/>
    <property type="match status" value="1"/>
</dbReference>
<dbReference type="InterPro" id="IPR013517">
    <property type="entry name" value="FG-GAP"/>
</dbReference>
<evidence type="ECO:0000313" key="18">
    <source>
        <dbReference type="Proteomes" id="UP000694941"/>
    </source>
</evidence>
<dbReference type="SUPFAM" id="SSF69179">
    <property type="entry name" value="Integrin domains"/>
    <property type="match status" value="3"/>
</dbReference>
<gene>
    <name evidence="19" type="primary">LOC106466083</name>
</gene>
<evidence type="ECO:0000259" key="17">
    <source>
        <dbReference type="Pfam" id="PF20806"/>
    </source>
</evidence>
<evidence type="ECO:0000256" key="11">
    <source>
        <dbReference type="ARBA" id="ARBA00023180"/>
    </source>
</evidence>
<evidence type="ECO:0000256" key="3">
    <source>
        <dbReference type="ARBA" id="ARBA00022692"/>
    </source>
</evidence>
<keyword evidence="5" id="KW-0677">Repeat</keyword>
<feature type="repeat" description="FG-GAP" evidence="12">
    <location>
        <begin position="40"/>
        <end position="101"/>
    </location>
</feature>
<name>A0ABM1T347_LIMPO</name>
<feature type="domain" description="Integrin alpha first immunoglubulin-like" evidence="15">
    <location>
        <begin position="465"/>
        <end position="616"/>
    </location>
</feature>
<keyword evidence="8 13" id="KW-0401">Integrin</keyword>
<dbReference type="SMART" id="SM00191">
    <property type="entry name" value="Int_alpha"/>
    <property type="match status" value="5"/>
</dbReference>
<evidence type="ECO:0000256" key="7">
    <source>
        <dbReference type="ARBA" id="ARBA00022989"/>
    </source>
</evidence>
<accession>A0ABM1T347</accession>
<keyword evidence="3 13" id="KW-0812">Transmembrane</keyword>
<dbReference type="InterPro" id="IPR000413">
    <property type="entry name" value="Integrin_alpha"/>
</dbReference>
<evidence type="ECO:0000256" key="12">
    <source>
        <dbReference type="PROSITE-ProRule" id="PRU00803"/>
    </source>
</evidence>
<evidence type="ECO:0000256" key="4">
    <source>
        <dbReference type="ARBA" id="ARBA00022729"/>
    </source>
</evidence>
<feature type="repeat" description="FG-GAP" evidence="12">
    <location>
        <begin position="354"/>
        <end position="412"/>
    </location>
</feature>
<feature type="domain" description="Integrin alpha second immunoglobulin-like" evidence="16">
    <location>
        <begin position="617"/>
        <end position="745"/>
    </location>
</feature>
<dbReference type="Pfam" id="PF01839">
    <property type="entry name" value="FG-GAP"/>
    <property type="match status" value="2"/>
</dbReference>
<evidence type="ECO:0000256" key="1">
    <source>
        <dbReference type="ARBA" id="ARBA00004479"/>
    </source>
</evidence>
<evidence type="ECO:0000256" key="13">
    <source>
        <dbReference type="RuleBase" id="RU003762"/>
    </source>
</evidence>
<feature type="region of interest" description="Disordered" evidence="14">
    <location>
        <begin position="884"/>
        <end position="910"/>
    </location>
</feature>
<dbReference type="InterPro" id="IPR028994">
    <property type="entry name" value="Integrin_alpha_N"/>
</dbReference>